<dbReference type="Proteomes" id="UP001432168">
    <property type="component" value="Chromosome"/>
</dbReference>
<sequence length="464" mass="51943">MATDGVFADGDWVESKDQDPEGEVRLTQLADVGEGVFRDRSNRFLNAATADRLRCTYLEPGDVLIARMPEPLGRACLFPGSDRPAVTVVDVRILRPGKSGVFNRWLMWAINSPQVRQQIREYQTGTTRKRISGNNLAKVKIAVPPLAEQHRIVEALEEQLSRLDAGASTLTLARKRLDGLRKRILVSSVPDELPRSWEMSTVEQVGTLELGRARNPDWHHGPEMRPYLRVANVFEDRIDTTDVMEMDFSGVWEKYRLYPGDVLLNEGQSPHLVGRPALYRGFPENVAFTNSLIRFKAGKGVIPEWALLVFRSHLHSKRFMREVRITTNIAHLSAKRLKAVEFPVPPLAVQENLVQRCDELLSGVAAMDREVSNGLRRATGLRTALLERAFTGRLVSQQPDEEPASLLLDRITAERAAQPRTQRTRKTTAKRAAKTVVPRASAPAHSAPEPTPAPALAVQQEFDL</sequence>
<dbReference type="InterPro" id="IPR051212">
    <property type="entry name" value="Type-I_RE_S_subunit"/>
</dbReference>
<dbReference type="Gene3D" id="3.90.220.20">
    <property type="entry name" value="DNA methylase specificity domains"/>
    <property type="match status" value="2"/>
</dbReference>
<evidence type="ECO:0000256" key="5">
    <source>
        <dbReference type="SAM" id="MobiDB-lite"/>
    </source>
</evidence>
<dbReference type="GO" id="GO:0016787">
    <property type="term" value="F:hydrolase activity"/>
    <property type="evidence" value="ECO:0007669"/>
    <property type="project" value="UniProtKB-KW"/>
</dbReference>
<dbReference type="GO" id="GO:0004519">
    <property type="term" value="F:endonuclease activity"/>
    <property type="evidence" value="ECO:0007669"/>
    <property type="project" value="UniProtKB-KW"/>
</dbReference>
<evidence type="ECO:0000259" key="6">
    <source>
        <dbReference type="Pfam" id="PF01420"/>
    </source>
</evidence>
<dbReference type="RefSeq" id="WP_329266977.1">
    <property type="nucleotide sequence ID" value="NZ_CP109011.1"/>
</dbReference>
<feature type="region of interest" description="Disordered" evidence="5">
    <location>
        <begin position="417"/>
        <end position="464"/>
    </location>
</feature>
<proteinExistence type="inferred from homology"/>
<comment type="similarity">
    <text evidence="1">Belongs to the type-I restriction system S methylase family.</text>
</comment>
<protein>
    <submittedName>
        <fullName evidence="7">Restriction endonuclease subunit S</fullName>
        <ecNumber evidence="7">3.1.21.-</ecNumber>
    </submittedName>
</protein>
<reference evidence="7" key="1">
    <citation type="submission" date="2022-10" db="EMBL/GenBank/DDBJ databases">
        <title>The complete genomes of actinobacterial strains from the NBC collection.</title>
        <authorList>
            <person name="Joergensen T.S."/>
            <person name="Alvarez Arevalo M."/>
            <person name="Sterndorff E.B."/>
            <person name="Faurdal D."/>
            <person name="Vuksanovic O."/>
            <person name="Mourched A.-S."/>
            <person name="Charusanti P."/>
            <person name="Shaw S."/>
            <person name="Blin K."/>
            <person name="Weber T."/>
        </authorList>
    </citation>
    <scope>NUCLEOTIDE SEQUENCE</scope>
    <source>
        <strain evidence="7">NBC_00686</strain>
    </source>
</reference>
<organism evidence="7 8">
    <name type="scientific">Streptomyces pseudovenezuelae</name>
    <dbReference type="NCBI Taxonomy" id="67350"/>
    <lineage>
        <taxon>Bacteria</taxon>
        <taxon>Bacillati</taxon>
        <taxon>Actinomycetota</taxon>
        <taxon>Actinomycetes</taxon>
        <taxon>Kitasatosporales</taxon>
        <taxon>Streptomycetaceae</taxon>
        <taxon>Streptomyces</taxon>
        <taxon>Streptomyces aurantiacus group</taxon>
    </lineage>
</organism>
<feature type="region of interest" description="Disordered" evidence="5">
    <location>
        <begin position="1"/>
        <end position="20"/>
    </location>
</feature>
<keyword evidence="3" id="KW-0238">DNA-binding</keyword>
<comment type="subunit">
    <text evidence="4">The methyltransferase is composed of M and S polypeptides.</text>
</comment>
<dbReference type="Pfam" id="PF01420">
    <property type="entry name" value="Methylase_S"/>
    <property type="match status" value="2"/>
</dbReference>
<feature type="compositionally biased region" description="Basic residues" evidence="5">
    <location>
        <begin position="422"/>
        <end position="433"/>
    </location>
</feature>
<keyword evidence="7" id="KW-0378">Hydrolase</keyword>
<feature type="domain" description="Type I restriction modification DNA specificity" evidence="6">
    <location>
        <begin position="194"/>
        <end position="360"/>
    </location>
</feature>
<dbReference type="InterPro" id="IPR044946">
    <property type="entry name" value="Restrct_endonuc_typeI_TRD_sf"/>
</dbReference>
<keyword evidence="8" id="KW-1185">Reference proteome</keyword>
<dbReference type="PANTHER" id="PTHR43140:SF1">
    <property type="entry name" value="TYPE I RESTRICTION ENZYME ECOKI SPECIFICITY SUBUNIT"/>
    <property type="match status" value="1"/>
</dbReference>
<evidence type="ECO:0000256" key="3">
    <source>
        <dbReference type="ARBA" id="ARBA00023125"/>
    </source>
</evidence>
<name>A0ABZ1X297_9ACTN</name>
<dbReference type="CDD" id="cd17253">
    <property type="entry name" value="RMtype1_S_Eco933I-TRD2-CR2_like"/>
    <property type="match status" value="1"/>
</dbReference>
<dbReference type="PANTHER" id="PTHR43140">
    <property type="entry name" value="TYPE-1 RESTRICTION ENZYME ECOKI SPECIFICITY PROTEIN"/>
    <property type="match status" value="1"/>
</dbReference>
<accession>A0ABZ1X297</accession>
<keyword evidence="2" id="KW-0680">Restriction system</keyword>
<evidence type="ECO:0000256" key="1">
    <source>
        <dbReference type="ARBA" id="ARBA00010923"/>
    </source>
</evidence>
<gene>
    <name evidence="7" type="ORF">OG929_28605</name>
</gene>
<evidence type="ECO:0000256" key="4">
    <source>
        <dbReference type="ARBA" id="ARBA00038652"/>
    </source>
</evidence>
<dbReference type="InterPro" id="IPR000055">
    <property type="entry name" value="Restrct_endonuc_typeI_TRD"/>
</dbReference>
<dbReference type="SUPFAM" id="SSF116734">
    <property type="entry name" value="DNA methylase specificity domain"/>
    <property type="match status" value="2"/>
</dbReference>
<evidence type="ECO:0000313" key="7">
    <source>
        <dbReference type="EMBL" id="WUT46017.1"/>
    </source>
</evidence>
<feature type="domain" description="Type I restriction modification DNA specificity" evidence="6">
    <location>
        <begin position="119"/>
        <end position="158"/>
    </location>
</feature>
<dbReference type="EMBL" id="CP109011">
    <property type="protein sequence ID" value="WUT46017.1"/>
    <property type="molecule type" value="Genomic_DNA"/>
</dbReference>
<evidence type="ECO:0000313" key="8">
    <source>
        <dbReference type="Proteomes" id="UP001432168"/>
    </source>
</evidence>
<keyword evidence="7" id="KW-0540">Nuclease</keyword>
<evidence type="ECO:0000256" key="2">
    <source>
        <dbReference type="ARBA" id="ARBA00022747"/>
    </source>
</evidence>
<keyword evidence="7" id="KW-0255">Endonuclease</keyword>
<dbReference type="EC" id="3.1.21.-" evidence="7"/>